<accession>A0AAV4HXT1</accession>
<reference evidence="1 2" key="1">
    <citation type="journal article" date="2021" name="Elife">
        <title>Chloroplast acquisition without the gene transfer in kleptoplastic sea slugs, Plakobranchus ocellatus.</title>
        <authorList>
            <person name="Maeda T."/>
            <person name="Takahashi S."/>
            <person name="Yoshida T."/>
            <person name="Shimamura S."/>
            <person name="Takaki Y."/>
            <person name="Nagai Y."/>
            <person name="Toyoda A."/>
            <person name="Suzuki Y."/>
            <person name="Arimoto A."/>
            <person name="Ishii H."/>
            <person name="Satoh N."/>
            <person name="Nishiyama T."/>
            <person name="Hasebe M."/>
            <person name="Maruyama T."/>
            <person name="Minagawa J."/>
            <person name="Obokata J."/>
            <person name="Shigenobu S."/>
        </authorList>
    </citation>
    <scope>NUCLEOTIDE SEQUENCE [LARGE SCALE GENOMIC DNA]</scope>
</reference>
<sequence length="141" mass="15867">MSVPRSGELHQPEGEASWWKISSLEVRSNNLHTMKCPVTQVKQEPEVWVRVDLNAISAPSVYPDLCSEHPASLKRWPPVFIRTCVLSIPHLSVLNSEKINSAFLPELGLGLFVVVSRCLTYPGPVRNCLNKGRETKKHPHH</sequence>
<gene>
    <name evidence="1" type="ORF">ElyMa_004596300</name>
</gene>
<dbReference type="Proteomes" id="UP000762676">
    <property type="component" value="Unassembled WGS sequence"/>
</dbReference>
<name>A0AAV4HXT1_9GAST</name>
<organism evidence="1 2">
    <name type="scientific">Elysia marginata</name>
    <dbReference type="NCBI Taxonomy" id="1093978"/>
    <lineage>
        <taxon>Eukaryota</taxon>
        <taxon>Metazoa</taxon>
        <taxon>Spiralia</taxon>
        <taxon>Lophotrochozoa</taxon>
        <taxon>Mollusca</taxon>
        <taxon>Gastropoda</taxon>
        <taxon>Heterobranchia</taxon>
        <taxon>Euthyneura</taxon>
        <taxon>Panpulmonata</taxon>
        <taxon>Sacoglossa</taxon>
        <taxon>Placobranchoidea</taxon>
        <taxon>Plakobranchidae</taxon>
        <taxon>Elysia</taxon>
    </lineage>
</organism>
<dbReference type="EMBL" id="BMAT01009224">
    <property type="protein sequence ID" value="GFS02017.1"/>
    <property type="molecule type" value="Genomic_DNA"/>
</dbReference>
<comment type="caution">
    <text evidence="1">The sequence shown here is derived from an EMBL/GenBank/DDBJ whole genome shotgun (WGS) entry which is preliminary data.</text>
</comment>
<protein>
    <submittedName>
        <fullName evidence="1">Uncharacterized protein</fullName>
    </submittedName>
</protein>
<proteinExistence type="predicted"/>
<dbReference type="AlphaFoldDB" id="A0AAV4HXT1"/>
<keyword evidence="2" id="KW-1185">Reference proteome</keyword>
<evidence type="ECO:0000313" key="1">
    <source>
        <dbReference type="EMBL" id="GFS02017.1"/>
    </source>
</evidence>
<evidence type="ECO:0000313" key="2">
    <source>
        <dbReference type="Proteomes" id="UP000762676"/>
    </source>
</evidence>